<name>A0A5D4SX74_9BACI</name>
<keyword evidence="1" id="KW-1277">Toxin-antitoxin system</keyword>
<dbReference type="InterPro" id="IPR035093">
    <property type="entry name" value="RelE/ParE_toxin_dom_sf"/>
</dbReference>
<evidence type="ECO:0000256" key="1">
    <source>
        <dbReference type="ARBA" id="ARBA00022649"/>
    </source>
</evidence>
<dbReference type="RefSeq" id="WP_010198910.1">
    <property type="nucleotide sequence ID" value="NZ_JBNIKO010000010.1"/>
</dbReference>
<dbReference type="Gene3D" id="3.30.2310.20">
    <property type="entry name" value="RelE-like"/>
    <property type="match status" value="1"/>
</dbReference>
<sequence>MNFYTVQITATAEKDLRNIFDYYLYELQERELGLSIIADISESVLGLEQFPYKSPILQEEEFASKEYRKLIIHNFLVFYIVSEEKKQVYVIRLLYGKRNWIELLK</sequence>
<dbReference type="OrthoDB" id="362857at2"/>
<dbReference type="Pfam" id="PF05016">
    <property type="entry name" value="ParE_toxin"/>
    <property type="match status" value="1"/>
</dbReference>
<dbReference type="AlphaFoldDB" id="A0A5D4SX74"/>
<evidence type="ECO:0000313" key="2">
    <source>
        <dbReference type="EMBL" id="TYS68000.1"/>
    </source>
</evidence>
<gene>
    <name evidence="2" type="ORF">FZC75_18565</name>
</gene>
<accession>A0A5D4SX74</accession>
<dbReference type="InterPro" id="IPR007712">
    <property type="entry name" value="RelE/ParE_toxin"/>
</dbReference>
<dbReference type="Proteomes" id="UP000324517">
    <property type="component" value="Unassembled WGS sequence"/>
</dbReference>
<evidence type="ECO:0000313" key="3">
    <source>
        <dbReference type="Proteomes" id="UP000324517"/>
    </source>
</evidence>
<dbReference type="EMBL" id="VTET01000011">
    <property type="protein sequence ID" value="TYS68000.1"/>
    <property type="molecule type" value="Genomic_DNA"/>
</dbReference>
<organism evidence="2 3">
    <name type="scientific">Sutcliffiella horikoshii</name>
    <dbReference type="NCBI Taxonomy" id="79883"/>
    <lineage>
        <taxon>Bacteria</taxon>
        <taxon>Bacillati</taxon>
        <taxon>Bacillota</taxon>
        <taxon>Bacilli</taxon>
        <taxon>Bacillales</taxon>
        <taxon>Bacillaceae</taxon>
        <taxon>Sutcliffiella</taxon>
    </lineage>
</organism>
<comment type="caution">
    <text evidence="2">The sequence shown here is derived from an EMBL/GenBank/DDBJ whole genome shotgun (WGS) entry which is preliminary data.</text>
</comment>
<reference evidence="2 3" key="1">
    <citation type="submission" date="2019-08" db="EMBL/GenBank/DDBJ databases">
        <title>Bacillus genomes from the desert of Cuatro Cienegas, Coahuila.</title>
        <authorList>
            <person name="Olmedo-Alvarez G."/>
        </authorList>
    </citation>
    <scope>NUCLEOTIDE SEQUENCE [LARGE SCALE GENOMIC DNA]</scope>
    <source>
        <strain evidence="2 3">CH98b_3T</strain>
    </source>
</reference>
<protein>
    <submittedName>
        <fullName evidence="2">Type II toxin-antitoxin system RelE/ParE family toxin</fullName>
    </submittedName>
</protein>
<proteinExistence type="predicted"/>